<dbReference type="InterPro" id="IPR004843">
    <property type="entry name" value="Calcineurin-like_PHP"/>
</dbReference>
<dbReference type="OrthoDB" id="1645838at2"/>
<protein>
    <submittedName>
        <fullName evidence="2">Calcineurin-like phosphoesterase family protein</fullName>
    </submittedName>
</protein>
<feature type="domain" description="Calcineurin-like phosphoesterase" evidence="1">
    <location>
        <begin position="44"/>
        <end position="246"/>
    </location>
</feature>
<dbReference type="EMBL" id="QGGL01000011">
    <property type="protein sequence ID" value="PWK11271.1"/>
    <property type="molecule type" value="Genomic_DNA"/>
</dbReference>
<dbReference type="SUPFAM" id="SSF56300">
    <property type="entry name" value="Metallo-dependent phosphatases"/>
    <property type="match status" value="1"/>
</dbReference>
<dbReference type="InterPro" id="IPR051918">
    <property type="entry name" value="STPP_CPPED1"/>
</dbReference>
<gene>
    <name evidence="2" type="ORF">C7459_11165</name>
</gene>
<dbReference type="GO" id="GO:0016787">
    <property type="term" value="F:hydrolase activity"/>
    <property type="evidence" value="ECO:0007669"/>
    <property type="project" value="InterPro"/>
</dbReference>
<sequence>MNRSIQITFAVVVALLLCCVLTPAQSFYASPSRAERVEKPLASFGVLSDVHVVSDWQPAHLNGALKFANALRDLRTYHPDFIVVNGDLTTNGSPEDLSLAREIANDHAGCPLYPTMGNHDYYHSWDNPSWSDARAQAQFLRTFSLPNLYYDKWVHGAHLIFLSSEQYFRQQKERGEAAWLSNQQLHWFANTLRSAPAAPTFVFLHQPLDGTVGKSDPDVSAVQSVELLDLASHYPHIVWFSGHSHIDAEAPSEAVVKRGVHFYGLGSVYEPIELTADPTPGSEKRGEGLYLHPHPERSESRFVELYPDRIVIKTRLHHLATWSDQVETIPLR</sequence>
<comment type="caution">
    <text evidence="2">The sequence shown here is derived from an EMBL/GenBank/DDBJ whole genome shotgun (WGS) entry which is preliminary data.</text>
</comment>
<dbReference type="Proteomes" id="UP000245634">
    <property type="component" value="Unassembled WGS sequence"/>
</dbReference>
<evidence type="ECO:0000313" key="3">
    <source>
        <dbReference type="Proteomes" id="UP000245634"/>
    </source>
</evidence>
<proteinExistence type="predicted"/>
<organism evidence="2 3">
    <name type="scientific">Tumebacillus permanentifrigoris</name>
    <dbReference type="NCBI Taxonomy" id="378543"/>
    <lineage>
        <taxon>Bacteria</taxon>
        <taxon>Bacillati</taxon>
        <taxon>Bacillota</taxon>
        <taxon>Bacilli</taxon>
        <taxon>Bacillales</taxon>
        <taxon>Alicyclobacillaceae</taxon>
        <taxon>Tumebacillus</taxon>
    </lineage>
</organism>
<dbReference type="PANTHER" id="PTHR43143:SF1">
    <property type="entry name" value="SERINE_THREONINE-PROTEIN PHOSPHATASE CPPED1"/>
    <property type="match status" value="1"/>
</dbReference>
<name>A0A316DTQ5_9BACL</name>
<dbReference type="Gene3D" id="3.60.21.10">
    <property type="match status" value="1"/>
</dbReference>
<accession>A0A316DTQ5</accession>
<evidence type="ECO:0000313" key="2">
    <source>
        <dbReference type="EMBL" id="PWK11271.1"/>
    </source>
</evidence>
<evidence type="ECO:0000259" key="1">
    <source>
        <dbReference type="Pfam" id="PF00149"/>
    </source>
</evidence>
<dbReference type="PANTHER" id="PTHR43143">
    <property type="entry name" value="METALLOPHOSPHOESTERASE, CALCINEURIN SUPERFAMILY"/>
    <property type="match status" value="1"/>
</dbReference>
<keyword evidence="3" id="KW-1185">Reference proteome</keyword>
<dbReference type="Pfam" id="PF00149">
    <property type="entry name" value="Metallophos"/>
    <property type="match status" value="1"/>
</dbReference>
<reference evidence="2 3" key="1">
    <citation type="submission" date="2018-05" db="EMBL/GenBank/DDBJ databases">
        <title>Genomic Encyclopedia of Type Strains, Phase IV (KMG-IV): sequencing the most valuable type-strain genomes for metagenomic binning, comparative biology and taxonomic classification.</title>
        <authorList>
            <person name="Goeker M."/>
        </authorList>
    </citation>
    <scope>NUCLEOTIDE SEQUENCE [LARGE SCALE GENOMIC DNA]</scope>
    <source>
        <strain evidence="2 3">DSM 18773</strain>
    </source>
</reference>
<dbReference type="AlphaFoldDB" id="A0A316DTQ5"/>
<dbReference type="RefSeq" id="WP_109689832.1">
    <property type="nucleotide sequence ID" value="NZ_QGGL01000011.1"/>
</dbReference>
<dbReference type="InterPro" id="IPR029052">
    <property type="entry name" value="Metallo-depent_PP-like"/>
</dbReference>